<name>A0A815V883_9BILA</name>
<proteinExistence type="predicted"/>
<evidence type="ECO:0000313" key="3">
    <source>
        <dbReference type="Proteomes" id="UP000663854"/>
    </source>
</evidence>
<protein>
    <submittedName>
        <fullName evidence="1">Uncharacterized protein</fullName>
    </submittedName>
</protein>
<evidence type="ECO:0000313" key="1">
    <source>
        <dbReference type="EMBL" id="CAF1528619.1"/>
    </source>
</evidence>
<dbReference type="EMBL" id="CAJNOL010013627">
    <property type="protein sequence ID" value="CAF1664550.1"/>
    <property type="molecule type" value="Genomic_DNA"/>
</dbReference>
<evidence type="ECO:0000313" key="2">
    <source>
        <dbReference type="EMBL" id="CAF1664550.1"/>
    </source>
</evidence>
<dbReference type="AlphaFoldDB" id="A0A815V883"/>
<gene>
    <name evidence="2" type="ORF">JXQ802_LOCUS56605</name>
    <name evidence="1" type="ORF">PYM288_LOCUS40033</name>
</gene>
<accession>A0A815V883</accession>
<dbReference type="Proteomes" id="UP000663870">
    <property type="component" value="Unassembled WGS sequence"/>
</dbReference>
<reference evidence="1" key="1">
    <citation type="submission" date="2021-02" db="EMBL/GenBank/DDBJ databases">
        <authorList>
            <person name="Nowell W R."/>
        </authorList>
    </citation>
    <scope>NUCLEOTIDE SEQUENCE</scope>
</reference>
<dbReference type="EMBL" id="CAJNOH010011767">
    <property type="protein sequence ID" value="CAF1528619.1"/>
    <property type="molecule type" value="Genomic_DNA"/>
</dbReference>
<evidence type="ECO:0000313" key="4">
    <source>
        <dbReference type="Proteomes" id="UP000663870"/>
    </source>
</evidence>
<sequence>MASSSENDENSSTDDNEDIIFYDANSSWTNNEIITSLPQDPRWALLSKNDSLKKPEHFCTISLTETQLNDIARRDKLQRLRAQEDYINQNNQNQITTVLPSPIEPNSIVSSITLSPSQSNQIEEQQSINDDKSIAPDLLIDHIDNEHTRRQKMV</sequence>
<organism evidence="1 3">
    <name type="scientific">Rotaria sordida</name>
    <dbReference type="NCBI Taxonomy" id="392033"/>
    <lineage>
        <taxon>Eukaryota</taxon>
        <taxon>Metazoa</taxon>
        <taxon>Spiralia</taxon>
        <taxon>Gnathifera</taxon>
        <taxon>Rotifera</taxon>
        <taxon>Eurotatoria</taxon>
        <taxon>Bdelloidea</taxon>
        <taxon>Philodinida</taxon>
        <taxon>Philodinidae</taxon>
        <taxon>Rotaria</taxon>
    </lineage>
</organism>
<keyword evidence="4" id="KW-1185">Reference proteome</keyword>
<comment type="caution">
    <text evidence="1">The sequence shown here is derived from an EMBL/GenBank/DDBJ whole genome shotgun (WGS) entry which is preliminary data.</text>
</comment>
<dbReference type="Proteomes" id="UP000663854">
    <property type="component" value="Unassembled WGS sequence"/>
</dbReference>